<evidence type="ECO:0000313" key="1">
    <source>
        <dbReference type="EMBL" id="MFC3909360.1"/>
    </source>
</evidence>
<keyword evidence="2" id="KW-1185">Reference proteome</keyword>
<proteinExistence type="predicted"/>
<protein>
    <submittedName>
        <fullName evidence="1">Uncharacterized protein</fullName>
    </submittedName>
</protein>
<reference evidence="2" key="1">
    <citation type="journal article" date="2019" name="Int. J. Syst. Evol. Microbiol.">
        <title>The Global Catalogue of Microorganisms (GCM) 10K type strain sequencing project: providing services to taxonomists for standard genome sequencing and annotation.</title>
        <authorList>
            <consortium name="The Broad Institute Genomics Platform"/>
            <consortium name="The Broad Institute Genome Sequencing Center for Infectious Disease"/>
            <person name="Wu L."/>
            <person name="Ma J."/>
        </authorList>
    </citation>
    <scope>NUCLEOTIDE SEQUENCE [LARGE SCALE GENOMIC DNA]</scope>
    <source>
        <strain evidence="2">CCUG 59858</strain>
    </source>
</reference>
<gene>
    <name evidence="1" type="ORF">ACFORL_09785</name>
</gene>
<dbReference type="EMBL" id="JBHSAB010000023">
    <property type="protein sequence ID" value="MFC3909360.1"/>
    <property type="molecule type" value="Genomic_DNA"/>
</dbReference>
<organism evidence="1 2">
    <name type="scientific">Legionella dresdenensis</name>
    <dbReference type="NCBI Taxonomy" id="450200"/>
    <lineage>
        <taxon>Bacteria</taxon>
        <taxon>Pseudomonadati</taxon>
        <taxon>Pseudomonadota</taxon>
        <taxon>Gammaproteobacteria</taxon>
        <taxon>Legionellales</taxon>
        <taxon>Legionellaceae</taxon>
        <taxon>Legionella</taxon>
    </lineage>
</organism>
<dbReference type="Proteomes" id="UP001595758">
    <property type="component" value="Unassembled WGS sequence"/>
</dbReference>
<evidence type="ECO:0000313" key="2">
    <source>
        <dbReference type="Proteomes" id="UP001595758"/>
    </source>
</evidence>
<name>A0ABV8CGJ6_9GAMM</name>
<accession>A0ABV8CGJ6</accession>
<comment type="caution">
    <text evidence="1">The sequence shown here is derived from an EMBL/GenBank/DDBJ whole genome shotgun (WGS) entry which is preliminary data.</text>
</comment>
<dbReference type="RefSeq" id="WP_382343503.1">
    <property type="nucleotide sequence ID" value="NZ_JBHSAB010000023.1"/>
</dbReference>
<sequence length="123" mass="14311">MNASHYNSSHADKLNNLLQALKPELVRLNGILRTAKDIESPYKNGLMHLVALTNMQFQLEKRQDVEGYVNLIIEELHGIVMLFNRVVEDDDFRELYEKQGIFTAFSEIQKNITKIIEHNENQI</sequence>